<organism evidence="1 2">
    <name type="scientific">Catharanthus roseus</name>
    <name type="common">Madagascar periwinkle</name>
    <name type="synonym">Vinca rosea</name>
    <dbReference type="NCBI Taxonomy" id="4058"/>
    <lineage>
        <taxon>Eukaryota</taxon>
        <taxon>Viridiplantae</taxon>
        <taxon>Streptophyta</taxon>
        <taxon>Embryophyta</taxon>
        <taxon>Tracheophyta</taxon>
        <taxon>Spermatophyta</taxon>
        <taxon>Magnoliopsida</taxon>
        <taxon>eudicotyledons</taxon>
        <taxon>Gunneridae</taxon>
        <taxon>Pentapetalae</taxon>
        <taxon>asterids</taxon>
        <taxon>lamiids</taxon>
        <taxon>Gentianales</taxon>
        <taxon>Apocynaceae</taxon>
        <taxon>Rauvolfioideae</taxon>
        <taxon>Vinceae</taxon>
        <taxon>Catharanthinae</taxon>
        <taxon>Catharanthus</taxon>
    </lineage>
</organism>
<evidence type="ECO:0000313" key="1">
    <source>
        <dbReference type="EMBL" id="KAI5681473.1"/>
    </source>
</evidence>
<sequence>MENAPRRKRPKISRGEDDYVPGNIIEIELSNFMTFSHLRCVPGSRLNLVIGPNGSGKSSLVCAIALGLGGDTQVLGRATSIGAYVKRGEESGYIKICLRGDSEEEQITIMRKIDTSNKSEWVLNGKVVPKKDLTEVIQRFNIQVNNLTQFLPQDRVCEFAKLTPVQLLEETEKAVGDPQLPVLHRALTIKSEEIKKVERAVETNKESLQQLKAVNSELERDVERVRQRGELLNQVELMEQKLPWLRYDIKKAEYMEAQERKQDAKRKLDEAAITLNKLGKPIEILKQEKTAQDAECKKISILLDDNVKKRIQIMADDNQMVVQIRQKYNEMEDLGRQEASRQQRKAQAEKALAAAELELANLPAVESPKDKIDGLIAQMLELEEAVREIKFGKSEREKKMYQCQQALRQYGDRLKNMESTKNKRLRALQTSGAEKIYEAYDWVQEHHNRFKKEVYGPVLIEVNVTDKQNAAYLEGHIAHYMWKAFITQDPDDRNLLFNGLKPFNVPIINHVGDESYHRVPFQVTEEMKMLGINSRLDQVFDAPLAVKEVLISQFALQNSYIGSVETDKRADEVLRLGIMDLWTPENHYRWRTSRYGNHVSASVDSVDQSHLIICNVDAGEIERLKCRKMELEDEISALDKDIKAHQSKIRHVEDEKAKLEKEREDILASVQIERKKGRRIESLVDQYKLKLESIGKEESLAITMSNLVEKVKEMKIRRLQIATRIKNLLIEAVAYRRTLAEKNMAAIELEAEIKEMEANLKHHEKLAVQASMHFETCKRDVDGCHRRLLAAKEHAEAIAKMTPEREKAFQEMPTTIEELEAAIQDLKSQANAIFCLNQNVLEEYESRQRKIEALTNKQEADEKELSIRLEEINSLKGEWLPTLRKLVTQINETFSQNFQEMAVAGEVSLDEHGMDFDQYGILIKVKFRQAGQLQVLSAYHQSGGERSVSTILYLVSLQDLTNCPFRVVDEINQGMDPINERKMFQQLVKSASKPNTPQCFLLTPKLLPSLEYSEACSILTVMNGPWIAEPSQVWSSGKNYGAIMGLS</sequence>
<proteinExistence type="predicted"/>
<accession>A0ACC0C921</accession>
<keyword evidence="2" id="KW-1185">Reference proteome</keyword>
<name>A0ACC0C921_CATRO</name>
<comment type="caution">
    <text evidence="1">The sequence shown here is derived from an EMBL/GenBank/DDBJ whole genome shotgun (WGS) entry which is preliminary data.</text>
</comment>
<protein>
    <submittedName>
        <fullName evidence="1">Uncharacterized protein</fullName>
    </submittedName>
</protein>
<reference evidence="2" key="1">
    <citation type="journal article" date="2023" name="Nat. Plants">
        <title>Single-cell RNA sequencing provides a high-resolution roadmap for understanding the multicellular compartmentation of specialized metabolism.</title>
        <authorList>
            <person name="Sun S."/>
            <person name="Shen X."/>
            <person name="Li Y."/>
            <person name="Li Y."/>
            <person name="Wang S."/>
            <person name="Li R."/>
            <person name="Zhang H."/>
            <person name="Shen G."/>
            <person name="Guo B."/>
            <person name="Wei J."/>
            <person name="Xu J."/>
            <person name="St-Pierre B."/>
            <person name="Chen S."/>
            <person name="Sun C."/>
        </authorList>
    </citation>
    <scope>NUCLEOTIDE SEQUENCE [LARGE SCALE GENOMIC DNA]</scope>
</reference>
<evidence type="ECO:0000313" key="2">
    <source>
        <dbReference type="Proteomes" id="UP001060085"/>
    </source>
</evidence>
<dbReference type="EMBL" id="CM044701">
    <property type="protein sequence ID" value="KAI5681473.1"/>
    <property type="molecule type" value="Genomic_DNA"/>
</dbReference>
<gene>
    <name evidence="1" type="ORF">M9H77_02701</name>
</gene>
<dbReference type="Proteomes" id="UP001060085">
    <property type="component" value="Linkage Group LG01"/>
</dbReference>